<proteinExistence type="predicted"/>
<evidence type="ECO:0000313" key="2">
    <source>
        <dbReference type="EMBL" id="OTY22008.1"/>
    </source>
</evidence>
<dbReference type="RefSeq" id="WP_088031569.1">
    <property type="nucleotide sequence ID" value="NZ_NFDG01000073.1"/>
</dbReference>
<protein>
    <submittedName>
        <fullName evidence="2">Cobalamin biosynthesis protein CbiN</fullName>
    </submittedName>
</protein>
<keyword evidence="1" id="KW-1133">Transmembrane helix</keyword>
<dbReference type="AlphaFoldDB" id="A0A243AKA6"/>
<name>A0A243AKA6_BACTU</name>
<dbReference type="EMBL" id="NFDG01000073">
    <property type="protein sequence ID" value="OTY22008.1"/>
    <property type="molecule type" value="Genomic_DNA"/>
</dbReference>
<sequence length="188" mass="21271">MKRIVYVLSLVLICSFTYFILPENSYACDCTKASPEERLQQNDVVFEGKVLEVQEKDGRMKTLFEVKKIWKGTSSSQIIIYTSSSSRSSSSSAFRFAEGGEYLVFSSHRGEVKLLETSSCSGTKRLDEAEIEKMALRHIAKESVPTKKVDLKDEMVSGLSWWQVTIISIGVLLLIAVVIFIVRRTRKK</sequence>
<dbReference type="Gene3D" id="2.40.50.120">
    <property type="match status" value="1"/>
</dbReference>
<dbReference type="Proteomes" id="UP000194860">
    <property type="component" value="Unassembled WGS sequence"/>
</dbReference>
<accession>A0A243AKA6</accession>
<evidence type="ECO:0000313" key="3">
    <source>
        <dbReference type="Proteomes" id="UP000194860"/>
    </source>
</evidence>
<gene>
    <name evidence="2" type="ORF">BK732_09190</name>
</gene>
<comment type="caution">
    <text evidence="2">The sequence shown here is derived from an EMBL/GenBank/DDBJ whole genome shotgun (WGS) entry which is preliminary data.</text>
</comment>
<keyword evidence="1" id="KW-0812">Transmembrane</keyword>
<keyword evidence="1" id="KW-0472">Membrane</keyword>
<organism evidence="2 3">
    <name type="scientific">Bacillus thuringiensis serovar navarrensis</name>
    <dbReference type="NCBI Taxonomy" id="339658"/>
    <lineage>
        <taxon>Bacteria</taxon>
        <taxon>Bacillati</taxon>
        <taxon>Bacillota</taxon>
        <taxon>Bacilli</taxon>
        <taxon>Bacillales</taxon>
        <taxon>Bacillaceae</taxon>
        <taxon>Bacillus</taxon>
        <taxon>Bacillus cereus group</taxon>
    </lineage>
</organism>
<dbReference type="InterPro" id="IPR008993">
    <property type="entry name" value="TIMP-like_OB-fold"/>
</dbReference>
<evidence type="ECO:0000256" key="1">
    <source>
        <dbReference type="SAM" id="Phobius"/>
    </source>
</evidence>
<feature type="transmembrane region" description="Helical" evidence="1">
    <location>
        <begin position="161"/>
        <end position="182"/>
    </location>
</feature>
<reference evidence="2 3" key="1">
    <citation type="submission" date="2016-10" db="EMBL/GenBank/DDBJ databases">
        <title>Comparative genomics of Bacillus thuringiensis reveals a path to pathogens against multiple invertebrate hosts.</title>
        <authorList>
            <person name="Zheng J."/>
            <person name="Gao Q."/>
            <person name="Liu H."/>
            <person name="Peng D."/>
            <person name="Ruan L."/>
            <person name="Sun M."/>
        </authorList>
    </citation>
    <scope>NUCLEOTIDE SEQUENCE [LARGE SCALE GENOMIC DNA]</scope>
    <source>
        <strain evidence="2">BGSC 4BM1</strain>
    </source>
</reference>
<dbReference type="SUPFAM" id="SSF50242">
    <property type="entry name" value="TIMP-like"/>
    <property type="match status" value="1"/>
</dbReference>